<evidence type="ECO:0000256" key="5">
    <source>
        <dbReference type="ARBA" id="ARBA00023136"/>
    </source>
</evidence>
<evidence type="ECO:0000256" key="7">
    <source>
        <dbReference type="SAM" id="MobiDB-lite"/>
    </source>
</evidence>
<sequence>MKFSKLIKMAFSSVLANKMRSFLTMLGIIIGITSVIALVGMGQGTKQDVASKISSLGTNLITVNIMGRRSITVTNSELSDLKKKPGIKDIAPSASQQNATVKSQSSSKSTTASIEGCVPSSATIRKLGVTSGRFITQDDVDSRYRVAVIGTNAADTLFGSTDVVGEEININGSIFSIVGVLATQGGSGQDSPDDKIIVPLSVVQRLFKISEIKTFYVEAESQDSISEAKGYLQLFLNNKFSSDSSQNTNYRIMDQSSLLETATSTSDSMTTMLSGVAAISLLVGGIGIMNIMLVSVVERTKEIGIRKAIGAKRKTILMQFLLESAGISTFGGILGVLGGYVAAYVMKTFFHTSVVISNNVVIEAFLFSIFVGIVFGVYPANKASKLSPIEALRFE</sequence>
<dbReference type="Pfam" id="PF12704">
    <property type="entry name" value="MacB_PCD"/>
    <property type="match status" value="1"/>
</dbReference>
<dbReference type="KEGG" id="csq:CSCA_3581"/>
<feature type="region of interest" description="Disordered" evidence="7">
    <location>
        <begin position="92"/>
        <end position="114"/>
    </location>
</feature>
<keyword evidence="12" id="KW-1185">Reference proteome</keyword>
<feature type="transmembrane region" description="Helical" evidence="8">
    <location>
        <begin position="360"/>
        <end position="378"/>
    </location>
</feature>
<dbReference type="PANTHER" id="PTHR30572">
    <property type="entry name" value="MEMBRANE COMPONENT OF TRANSPORTER-RELATED"/>
    <property type="match status" value="1"/>
</dbReference>
<dbReference type="InterPro" id="IPR025857">
    <property type="entry name" value="MacB_PCD"/>
</dbReference>
<dbReference type="AlphaFoldDB" id="A0A0E3GRQ0"/>
<keyword evidence="2" id="KW-1003">Cell membrane</keyword>
<evidence type="ECO:0000256" key="4">
    <source>
        <dbReference type="ARBA" id="ARBA00022989"/>
    </source>
</evidence>
<evidence type="ECO:0000259" key="9">
    <source>
        <dbReference type="Pfam" id="PF02687"/>
    </source>
</evidence>
<reference evidence="11 12" key="1">
    <citation type="journal article" date="2015" name="J. Biotechnol.">
        <title>Complete genome sequence of a malodorant-producing acetogen, Clostridium scatologenes ATCC 25775(T).</title>
        <authorList>
            <person name="Zhu Z."/>
            <person name="Guo T."/>
            <person name="Zheng H."/>
            <person name="Song T."/>
            <person name="Ouyang P."/>
            <person name="Xie J."/>
        </authorList>
    </citation>
    <scope>NUCLEOTIDE SEQUENCE [LARGE SCALE GENOMIC DNA]</scope>
    <source>
        <strain evidence="11 12">ATCC 25775</strain>
    </source>
</reference>
<proteinExistence type="inferred from homology"/>
<dbReference type="InterPro" id="IPR003838">
    <property type="entry name" value="ABC3_permease_C"/>
</dbReference>
<accession>A0A0E3GRQ0</accession>
<organism evidence="11 12">
    <name type="scientific">Clostridium scatologenes</name>
    <dbReference type="NCBI Taxonomy" id="1548"/>
    <lineage>
        <taxon>Bacteria</taxon>
        <taxon>Bacillati</taxon>
        <taxon>Bacillota</taxon>
        <taxon>Clostridia</taxon>
        <taxon>Eubacteriales</taxon>
        <taxon>Clostridiaceae</taxon>
        <taxon>Clostridium</taxon>
    </lineage>
</organism>
<dbReference type="Pfam" id="PF02687">
    <property type="entry name" value="FtsX"/>
    <property type="match status" value="1"/>
</dbReference>
<name>A0A0E3GRQ0_CLOSL</name>
<feature type="compositionally biased region" description="Low complexity" evidence="7">
    <location>
        <begin position="99"/>
        <end position="113"/>
    </location>
</feature>
<feature type="domain" description="ABC3 transporter permease C-terminal" evidence="9">
    <location>
        <begin position="276"/>
        <end position="388"/>
    </location>
</feature>
<gene>
    <name evidence="11" type="ORF">CSCA_3581</name>
</gene>
<feature type="transmembrane region" description="Helical" evidence="8">
    <location>
        <begin position="21"/>
        <end position="42"/>
    </location>
</feature>
<dbReference type="InterPro" id="IPR050250">
    <property type="entry name" value="Macrolide_Exporter_MacB"/>
</dbReference>
<dbReference type="RefSeq" id="WP_029160820.1">
    <property type="nucleotide sequence ID" value="NZ_CP009933.1"/>
</dbReference>
<dbReference type="PANTHER" id="PTHR30572:SF4">
    <property type="entry name" value="ABC TRANSPORTER PERMEASE YTRF"/>
    <property type="match status" value="1"/>
</dbReference>
<evidence type="ECO:0000256" key="6">
    <source>
        <dbReference type="ARBA" id="ARBA00038076"/>
    </source>
</evidence>
<feature type="transmembrane region" description="Helical" evidence="8">
    <location>
        <begin position="272"/>
        <end position="296"/>
    </location>
</feature>
<evidence type="ECO:0000259" key="10">
    <source>
        <dbReference type="Pfam" id="PF12704"/>
    </source>
</evidence>
<comment type="subcellular location">
    <subcellularLocation>
        <location evidence="1">Cell membrane</location>
        <topology evidence="1">Multi-pass membrane protein</topology>
    </subcellularLocation>
</comment>
<evidence type="ECO:0000256" key="1">
    <source>
        <dbReference type="ARBA" id="ARBA00004651"/>
    </source>
</evidence>
<evidence type="ECO:0000313" key="11">
    <source>
        <dbReference type="EMBL" id="AKA70706.1"/>
    </source>
</evidence>
<dbReference type="GO" id="GO:0022857">
    <property type="term" value="F:transmembrane transporter activity"/>
    <property type="evidence" value="ECO:0007669"/>
    <property type="project" value="TreeGrafter"/>
</dbReference>
<dbReference type="STRING" id="1548.CSCA_3581"/>
<evidence type="ECO:0000256" key="8">
    <source>
        <dbReference type="SAM" id="Phobius"/>
    </source>
</evidence>
<keyword evidence="4 8" id="KW-1133">Transmembrane helix</keyword>
<dbReference type="GO" id="GO:0005886">
    <property type="term" value="C:plasma membrane"/>
    <property type="evidence" value="ECO:0007669"/>
    <property type="project" value="UniProtKB-SubCell"/>
</dbReference>
<keyword evidence="3 8" id="KW-0812">Transmembrane</keyword>
<protein>
    <submittedName>
        <fullName evidence="11">Uncharacterized protein</fullName>
    </submittedName>
</protein>
<evidence type="ECO:0000256" key="2">
    <source>
        <dbReference type="ARBA" id="ARBA00022475"/>
    </source>
</evidence>
<dbReference type="HOGENOM" id="CLU_000604_8_0_9"/>
<feature type="transmembrane region" description="Helical" evidence="8">
    <location>
        <begin position="316"/>
        <end position="340"/>
    </location>
</feature>
<comment type="similarity">
    <text evidence="6">Belongs to the ABC-4 integral membrane protein family.</text>
</comment>
<keyword evidence="5 8" id="KW-0472">Membrane</keyword>
<dbReference type="Proteomes" id="UP000033115">
    <property type="component" value="Chromosome"/>
</dbReference>
<feature type="domain" description="MacB-like periplasmic core" evidence="10">
    <location>
        <begin position="21"/>
        <end position="230"/>
    </location>
</feature>
<evidence type="ECO:0000256" key="3">
    <source>
        <dbReference type="ARBA" id="ARBA00022692"/>
    </source>
</evidence>
<evidence type="ECO:0000313" key="12">
    <source>
        <dbReference type="Proteomes" id="UP000033115"/>
    </source>
</evidence>
<dbReference type="EMBL" id="CP009933">
    <property type="protein sequence ID" value="AKA70706.1"/>
    <property type="molecule type" value="Genomic_DNA"/>
</dbReference>